<dbReference type="Pfam" id="PF02037">
    <property type="entry name" value="SAP"/>
    <property type="match status" value="1"/>
</dbReference>
<feature type="region of interest" description="Disordered" evidence="1">
    <location>
        <begin position="267"/>
        <end position="305"/>
    </location>
</feature>
<dbReference type="SUPFAM" id="SSF68906">
    <property type="entry name" value="SAP domain"/>
    <property type="match status" value="1"/>
</dbReference>
<evidence type="ECO:0000313" key="3">
    <source>
        <dbReference type="EMBL" id="CAD5112600.1"/>
    </source>
</evidence>
<feature type="region of interest" description="Disordered" evidence="1">
    <location>
        <begin position="783"/>
        <end position="830"/>
    </location>
</feature>
<feature type="compositionally biased region" description="Basic and acidic residues" evidence="1">
    <location>
        <begin position="166"/>
        <end position="205"/>
    </location>
</feature>
<dbReference type="Proteomes" id="UP000549394">
    <property type="component" value="Unassembled WGS sequence"/>
</dbReference>
<dbReference type="PROSITE" id="PS50800">
    <property type="entry name" value="SAP"/>
    <property type="match status" value="1"/>
</dbReference>
<gene>
    <name evidence="3" type="ORF">DGYR_LOCUS1711</name>
</gene>
<comment type="caution">
    <text evidence="3">The sequence shown here is derived from an EMBL/GenBank/DDBJ whole genome shotgun (WGS) entry which is preliminary data.</text>
</comment>
<dbReference type="SMART" id="SM00581">
    <property type="entry name" value="PSP"/>
    <property type="match status" value="1"/>
</dbReference>
<feature type="compositionally biased region" description="Basic and acidic residues" evidence="1">
    <location>
        <begin position="267"/>
        <end position="277"/>
    </location>
</feature>
<dbReference type="PANTHER" id="PTHR12785">
    <property type="entry name" value="SPLICING FACTOR 3B"/>
    <property type="match status" value="1"/>
</dbReference>
<evidence type="ECO:0000313" key="4">
    <source>
        <dbReference type="Proteomes" id="UP000549394"/>
    </source>
</evidence>
<dbReference type="Gene3D" id="1.10.720.30">
    <property type="entry name" value="SAP domain"/>
    <property type="match status" value="1"/>
</dbReference>
<evidence type="ECO:0000256" key="1">
    <source>
        <dbReference type="SAM" id="MobiDB-lite"/>
    </source>
</evidence>
<protein>
    <submittedName>
        <fullName evidence="3">DgyrCDS1813</fullName>
    </submittedName>
</protein>
<feature type="domain" description="SAP" evidence="2">
    <location>
        <begin position="6"/>
        <end position="40"/>
    </location>
</feature>
<dbReference type="InterPro" id="IPR007180">
    <property type="entry name" value="DUF382"/>
</dbReference>
<feature type="compositionally biased region" description="Basic residues" evidence="1">
    <location>
        <begin position="278"/>
        <end position="289"/>
    </location>
</feature>
<dbReference type="Pfam" id="PF04037">
    <property type="entry name" value="DUF382"/>
    <property type="match status" value="1"/>
</dbReference>
<dbReference type="EMBL" id="CAJFCJ010000002">
    <property type="protein sequence ID" value="CAD5112600.1"/>
    <property type="molecule type" value="Genomic_DNA"/>
</dbReference>
<feature type="compositionally biased region" description="Polar residues" evidence="1">
    <location>
        <begin position="223"/>
        <end position="240"/>
    </location>
</feature>
<dbReference type="PANTHER" id="PTHR12785:SF6">
    <property type="entry name" value="SPLICING FACTOR 3B SUBUNIT 2"/>
    <property type="match status" value="1"/>
</dbReference>
<evidence type="ECO:0000259" key="2">
    <source>
        <dbReference type="PROSITE" id="PS50800"/>
    </source>
</evidence>
<name>A0A7I8VA92_9ANNE</name>
<dbReference type="InterPro" id="IPR003034">
    <property type="entry name" value="SAP_dom"/>
</dbReference>
<feature type="compositionally biased region" description="Basic and acidic residues" evidence="1">
    <location>
        <begin position="783"/>
        <end position="806"/>
    </location>
</feature>
<reference evidence="3 4" key="1">
    <citation type="submission" date="2020-08" db="EMBL/GenBank/DDBJ databases">
        <authorList>
            <person name="Hejnol A."/>
        </authorList>
    </citation>
    <scope>NUCLEOTIDE SEQUENCE [LARGE SCALE GENOMIC DNA]</scope>
</reference>
<proteinExistence type="predicted"/>
<feature type="compositionally biased region" description="Acidic residues" evidence="1">
    <location>
        <begin position="650"/>
        <end position="669"/>
    </location>
</feature>
<dbReference type="InterPro" id="IPR036361">
    <property type="entry name" value="SAP_dom_sf"/>
</dbReference>
<dbReference type="GO" id="GO:0005689">
    <property type="term" value="C:U12-type spliceosomal complex"/>
    <property type="evidence" value="ECO:0007669"/>
    <property type="project" value="TreeGrafter"/>
</dbReference>
<keyword evidence="4" id="KW-1185">Reference proteome</keyword>
<dbReference type="SMART" id="SM00513">
    <property type="entry name" value="SAP"/>
    <property type="match status" value="1"/>
</dbReference>
<organism evidence="3 4">
    <name type="scientific">Dimorphilus gyrociliatus</name>
    <dbReference type="NCBI Taxonomy" id="2664684"/>
    <lineage>
        <taxon>Eukaryota</taxon>
        <taxon>Metazoa</taxon>
        <taxon>Spiralia</taxon>
        <taxon>Lophotrochozoa</taxon>
        <taxon>Annelida</taxon>
        <taxon>Polychaeta</taxon>
        <taxon>Polychaeta incertae sedis</taxon>
        <taxon>Dinophilidae</taxon>
        <taxon>Dimorphilus</taxon>
    </lineage>
</organism>
<feature type="region of interest" description="Disordered" evidence="1">
    <location>
        <begin position="43"/>
        <end position="248"/>
    </location>
</feature>
<dbReference type="OrthoDB" id="10260794at2759"/>
<dbReference type="InterPro" id="IPR052584">
    <property type="entry name" value="U2_snRNP_Complex_Component"/>
</dbReference>
<feature type="compositionally biased region" description="Basic and acidic residues" evidence="1">
    <location>
        <begin position="74"/>
        <end position="86"/>
    </location>
</feature>
<accession>A0A7I8VA92</accession>
<feature type="compositionally biased region" description="Basic and acidic residues" evidence="1">
    <location>
        <begin position="108"/>
        <end position="124"/>
    </location>
</feature>
<dbReference type="AlphaFoldDB" id="A0A7I8VA92"/>
<feature type="region of interest" description="Disordered" evidence="1">
    <location>
        <begin position="650"/>
        <end position="698"/>
    </location>
</feature>
<sequence length="830" mass="94079">MSDINPKSLKVAELREELKNRGLNITGKKATLVRRLEAALKNKDISSEVSVETTSEEDSFTEDSKSIPSQISPEKSEQPEIPKLPESESQSETIDNEPTIGQSVDSSGADRIDVEEKIVKEPRVSESVPQATEESNIIDKGQPIQEPVNLENKSGENDNVTANIEPVKEPETISEREEPLSTRAIDEYQEKDLSYEKERSEENLSRNEPQIYTYADNVELQRDSSSNASEPMEESVSQSIEEVGHLEPKQEVIEEVSVKREIVTVDTTNTDRKETKNQKKKRRKKRAKMLKNQLAKQKLEENGVDDVKTEDDIEVEYVEEKLDESDPVFSQFKDIFKQFRITTGDIKEEKEDDKDKIQRLDHIPVKARGIIDVEEDDDKKDNEKPKMSKKKLKKLNRLSVAELKQLVLRPDVVEMYDVTARDPKLLVHLKSCRNIVPVPRHWCFKRKYLQGKRGFEKPPFELPEFIKNTGIMQMREAVSEKEDAKTLKQKMRERIRPKMGKIDIDYQKLHDAFFRFQTKPNMTIHGDLYYEGKEFETRLKQKKPGNISDDLRIALGMPIGAGAEKIPPPWLIAMQRYGPPPSYPNLKIAGLNAPIPQECSFGYHAGGWGKPPVDELGKPLYGDVFGANQHDPRNQLMDEDDVDITLWGEMESESEEEEEEKSEDEEDEEKSTIDPAGLVTPGDAGLVTPSGTSTVPAGMETPASIELRKQKIEDQMEQGGDTPALYHVIPEKQIRIGSAMMGSSHVYDVSAVSKKGTAEGVEVALDPDELDLDSAAMQNKYETKLKEQHSSLQKEDLSDMVAEHAAKQAKKRKKQQEASGQSSKKYKFKF</sequence>
<dbReference type="InterPro" id="IPR006568">
    <property type="entry name" value="PSP_pro-rich"/>
</dbReference>
<dbReference type="Pfam" id="PF04046">
    <property type="entry name" value="PSP"/>
    <property type="match status" value="1"/>
</dbReference>